<dbReference type="AlphaFoldDB" id="A0AAI8VML5"/>
<protein>
    <submittedName>
        <fullName evidence="2">Uu.00g082760.m01.CDS01</fullName>
    </submittedName>
</protein>
<dbReference type="EMBL" id="CAUWAG010000010">
    <property type="protein sequence ID" value="CAJ2507090.1"/>
    <property type="molecule type" value="Genomic_DNA"/>
</dbReference>
<keyword evidence="3" id="KW-1185">Reference proteome</keyword>
<evidence type="ECO:0000256" key="1">
    <source>
        <dbReference type="SAM" id="MobiDB-lite"/>
    </source>
</evidence>
<comment type="caution">
    <text evidence="2">The sequence shown here is derived from an EMBL/GenBank/DDBJ whole genome shotgun (WGS) entry which is preliminary data.</text>
</comment>
<name>A0AAI8VML5_9PEZI</name>
<evidence type="ECO:0000313" key="3">
    <source>
        <dbReference type="Proteomes" id="UP001295740"/>
    </source>
</evidence>
<dbReference type="Proteomes" id="UP001295740">
    <property type="component" value="Unassembled WGS sequence"/>
</dbReference>
<reference evidence="2" key="1">
    <citation type="submission" date="2023-10" db="EMBL/GenBank/DDBJ databases">
        <authorList>
            <person name="Hackl T."/>
        </authorList>
    </citation>
    <scope>NUCLEOTIDE SEQUENCE</scope>
</reference>
<proteinExistence type="predicted"/>
<sequence>MRNGKAPAGDQLITTPNSVMGVDYTDCSNFNLSISPNATSDHFMPGMSSIHYSHHHMPLSPENMDSDFLNYLPSPHMTVRNDVSHFQIEDPRHFEEITGSSATTTPLRRESMFGHTHMPSLREVRALNSSSTSTTPPPSSPTGRSHRGEDANKILAEFTSFGMTVFNTQAEIAGISSGVAEYLEWMRKAPSSAGPGGAASKANLAVLEALETRVRELHNMASTRHLEAWRQSVGMLERVEGVGAMLSLFDGEMHRRSAETAEFFQTSYDIRAPLPEQQMRKD</sequence>
<evidence type="ECO:0000313" key="2">
    <source>
        <dbReference type="EMBL" id="CAJ2507090.1"/>
    </source>
</evidence>
<organism evidence="2 3">
    <name type="scientific">Anthostomella pinea</name>
    <dbReference type="NCBI Taxonomy" id="933095"/>
    <lineage>
        <taxon>Eukaryota</taxon>
        <taxon>Fungi</taxon>
        <taxon>Dikarya</taxon>
        <taxon>Ascomycota</taxon>
        <taxon>Pezizomycotina</taxon>
        <taxon>Sordariomycetes</taxon>
        <taxon>Xylariomycetidae</taxon>
        <taxon>Xylariales</taxon>
        <taxon>Xylariaceae</taxon>
        <taxon>Anthostomella</taxon>
    </lineage>
</organism>
<gene>
    <name evidence="2" type="ORF">KHLLAP_LOCUS7558</name>
</gene>
<accession>A0AAI8VML5</accession>
<feature type="region of interest" description="Disordered" evidence="1">
    <location>
        <begin position="126"/>
        <end position="148"/>
    </location>
</feature>